<name>A0A0R1RKG4_9LACO</name>
<keyword evidence="1" id="KW-0812">Transmembrane</keyword>
<feature type="transmembrane region" description="Helical" evidence="1">
    <location>
        <begin position="6"/>
        <end position="24"/>
    </location>
</feature>
<dbReference type="Proteomes" id="UP000051999">
    <property type="component" value="Unassembled WGS sequence"/>
</dbReference>
<dbReference type="RefSeq" id="WP_017261610.1">
    <property type="nucleotide sequence ID" value="NZ_AUAW01000001.1"/>
</dbReference>
<feature type="transmembrane region" description="Helical" evidence="1">
    <location>
        <begin position="36"/>
        <end position="56"/>
    </location>
</feature>
<keyword evidence="1" id="KW-1133">Transmembrane helix</keyword>
<dbReference type="EMBL" id="AZFF01000001">
    <property type="protein sequence ID" value="KRL57487.1"/>
    <property type="molecule type" value="Genomic_DNA"/>
</dbReference>
<protein>
    <submittedName>
        <fullName evidence="2">Uncharacterized protein</fullName>
    </submittedName>
</protein>
<organism evidence="2 3">
    <name type="scientific">Furfurilactobacillus rossiae DSM 15814</name>
    <dbReference type="NCBI Taxonomy" id="1114972"/>
    <lineage>
        <taxon>Bacteria</taxon>
        <taxon>Bacillati</taxon>
        <taxon>Bacillota</taxon>
        <taxon>Bacilli</taxon>
        <taxon>Lactobacillales</taxon>
        <taxon>Lactobacillaceae</taxon>
        <taxon>Furfurilactobacillus</taxon>
    </lineage>
</organism>
<dbReference type="OrthoDB" id="9927056at2"/>
<comment type="caution">
    <text evidence="2">The sequence shown here is derived from an EMBL/GenBank/DDBJ whole genome shotgun (WGS) entry which is preliminary data.</text>
</comment>
<proteinExistence type="predicted"/>
<dbReference type="PATRIC" id="fig|1114972.6.peg.507"/>
<dbReference type="AlphaFoldDB" id="A0A0R1RKG4"/>
<sequence>MTFLWILFWIFIILTILNLARYVATRLAHRSTRLMRIYSGYSVLGLVIVYLIIAALH</sequence>
<keyword evidence="1" id="KW-0472">Membrane</keyword>
<keyword evidence="3" id="KW-1185">Reference proteome</keyword>
<reference evidence="2 3" key="1">
    <citation type="journal article" date="2015" name="Genome Announc.">
        <title>Expanding the biotechnology potential of lactobacilli through comparative genomics of 213 strains and associated genera.</title>
        <authorList>
            <person name="Sun Z."/>
            <person name="Harris H.M."/>
            <person name="McCann A."/>
            <person name="Guo C."/>
            <person name="Argimon S."/>
            <person name="Zhang W."/>
            <person name="Yang X."/>
            <person name="Jeffery I.B."/>
            <person name="Cooney J.C."/>
            <person name="Kagawa T.F."/>
            <person name="Liu W."/>
            <person name="Song Y."/>
            <person name="Salvetti E."/>
            <person name="Wrobel A."/>
            <person name="Rasinkangas P."/>
            <person name="Parkhill J."/>
            <person name="Rea M.C."/>
            <person name="O'Sullivan O."/>
            <person name="Ritari J."/>
            <person name="Douillard F.P."/>
            <person name="Paul Ross R."/>
            <person name="Yang R."/>
            <person name="Briner A.E."/>
            <person name="Felis G.E."/>
            <person name="de Vos W.M."/>
            <person name="Barrangou R."/>
            <person name="Klaenhammer T.R."/>
            <person name="Caufield P.W."/>
            <person name="Cui Y."/>
            <person name="Zhang H."/>
            <person name="O'Toole P.W."/>
        </authorList>
    </citation>
    <scope>NUCLEOTIDE SEQUENCE [LARGE SCALE GENOMIC DNA]</scope>
    <source>
        <strain evidence="2 3">DSM 15814</strain>
    </source>
</reference>
<gene>
    <name evidence="2" type="ORF">FD35_GL000508</name>
</gene>
<evidence type="ECO:0000256" key="1">
    <source>
        <dbReference type="SAM" id="Phobius"/>
    </source>
</evidence>
<accession>A0A0R1RKG4</accession>
<evidence type="ECO:0000313" key="2">
    <source>
        <dbReference type="EMBL" id="KRL57487.1"/>
    </source>
</evidence>
<evidence type="ECO:0000313" key="3">
    <source>
        <dbReference type="Proteomes" id="UP000051999"/>
    </source>
</evidence>